<feature type="compositionally biased region" description="Polar residues" evidence="1">
    <location>
        <begin position="275"/>
        <end position="286"/>
    </location>
</feature>
<organism evidence="2 3">
    <name type="scientific">Magallana gigas</name>
    <name type="common">Pacific oyster</name>
    <name type="synonym">Crassostrea gigas</name>
    <dbReference type="NCBI Taxonomy" id="29159"/>
    <lineage>
        <taxon>Eukaryota</taxon>
        <taxon>Metazoa</taxon>
        <taxon>Spiralia</taxon>
        <taxon>Lophotrochozoa</taxon>
        <taxon>Mollusca</taxon>
        <taxon>Bivalvia</taxon>
        <taxon>Autobranchia</taxon>
        <taxon>Pteriomorphia</taxon>
        <taxon>Ostreida</taxon>
        <taxon>Ostreoidea</taxon>
        <taxon>Ostreidae</taxon>
        <taxon>Magallana</taxon>
    </lineage>
</organism>
<reference evidence="2" key="1">
    <citation type="submission" date="2022-08" db="UniProtKB">
        <authorList>
            <consortium name="EnsemblMetazoa"/>
        </authorList>
    </citation>
    <scope>IDENTIFICATION</scope>
    <source>
        <strain evidence="2">05x7-T-G4-1.051#20</strain>
    </source>
</reference>
<accession>A0A8W8MHT1</accession>
<evidence type="ECO:0000256" key="1">
    <source>
        <dbReference type="SAM" id="MobiDB-lite"/>
    </source>
</evidence>
<name>A0A8W8MHT1_MAGGI</name>
<feature type="region of interest" description="Disordered" evidence="1">
    <location>
        <begin position="161"/>
        <end position="299"/>
    </location>
</feature>
<proteinExistence type="predicted"/>
<dbReference type="Proteomes" id="UP000005408">
    <property type="component" value="Unassembled WGS sequence"/>
</dbReference>
<sequence>MPLDVSQFTERCSPDTIDAIVSAVRLDEPTCSSISTPVQEAEAVEEQLIQGASLPIIDNSTLAKEQRNDEDIGTVLLWVQKGEKPTKQVTKGWSPAAKCLLREWAKLKVENGLLRREISYPREGIIQRVNEETPVYEVRKRSGQGGIRRLHRNFLRQCNSLPIEPMDNDRKSCRPKKPSKQDVPLYDADSSSSDSDGFIEITEIPLNPNATPFTSQQCSTGSDSSDSVVEVRNPKDNPVEPVLISHSSADSFQSAHSSSGLDGGEDPYLHDELVETNTPGNSGSSGTEDHRYRPRRATKVPRKLTYDQLGKPSFVQTLKVDYEIFV</sequence>
<evidence type="ECO:0000313" key="2">
    <source>
        <dbReference type="EnsemblMetazoa" id="G33250.1:cds"/>
    </source>
</evidence>
<keyword evidence="3" id="KW-1185">Reference proteome</keyword>
<evidence type="ECO:0000313" key="3">
    <source>
        <dbReference type="Proteomes" id="UP000005408"/>
    </source>
</evidence>
<feature type="compositionally biased region" description="Low complexity" evidence="1">
    <location>
        <begin position="245"/>
        <end position="259"/>
    </location>
</feature>
<protein>
    <submittedName>
        <fullName evidence="2">Uncharacterized protein</fullName>
    </submittedName>
</protein>
<dbReference type="EnsemblMetazoa" id="G33250.1">
    <property type="protein sequence ID" value="G33250.1:cds"/>
    <property type="gene ID" value="G33250"/>
</dbReference>
<dbReference type="AlphaFoldDB" id="A0A8W8MHT1"/>
<feature type="compositionally biased region" description="Polar residues" evidence="1">
    <location>
        <begin position="208"/>
        <end position="227"/>
    </location>
</feature>